<keyword evidence="3" id="KW-1133">Transmembrane helix</keyword>
<feature type="transmembrane region" description="Helical" evidence="3">
    <location>
        <begin position="146"/>
        <end position="167"/>
    </location>
</feature>
<dbReference type="Proteomes" id="UP000234847">
    <property type="component" value="Unassembled WGS sequence"/>
</dbReference>
<evidence type="ECO:0000313" key="4">
    <source>
        <dbReference type="EMBL" id="PKZ82536.1"/>
    </source>
</evidence>
<keyword evidence="3" id="KW-0812">Transmembrane</keyword>
<keyword evidence="3" id="KW-0472">Membrane</keyword>
<feature type="compositionally biased region" description="Low complexity" evidence="2">
    <location>
        <begin position="116"/>
        <end position="125"/>
    </location>
</feature>
<evidence type="ECO:0000256" key="1">
    <source>
        <dbReference type="SAM" id="Coils"/>
    </source>
</evidence>
<dbReference type="AlphaFoldDB" id="A0AAX0VL56"/>
<feature type="compositionally biased region" description="Acidic residues" evidence="2">
    <location>
        <begin position="230"/>
        <end position="244"/>
    </location>
</feature>
<feature type="coiled-coil region" evidence="1">
    <location>
        <begin position="166"/>
        <end position="193"/>
    </location>
</feature>
<proteinExistence type="predicted"/>
<feature type="compositionally biased region" description="Pro residues" evidence="2">
    <location>
        <begin position="40"/>
        <end position="52"/>
    </location>
</feature>
<dbReference type="Pfam" id="PF04977">
    <property type="entry name" value="DivIC"/>
    <property type="match status" value="1"/>
</dbReference>
<organism evidence="4 5">
    <name type="scientific">Micrococcus luteus</name>
    <name type="common">Micrococcus lysodeikticus</name>
    <dbReference type="NCBI Taxonomy" id="1270"/>
    <lineage>
        <taxon>Bacteria</taxon>
        <taxon>Bacillati</taxon>
        <taxon>Actinomycetota</taxon>
        <taxon>Actinomycetes</taxon>
        <taxon>Micrococcales</taxon>
        <taxon>Micrococcaceae</taxon>
        <taxon>Micrococcus</taxon>
    </lineage>
</organism>
<evidence type="ECO:0000256" key="2">
    <source>
        <dbReference type="SAM" id="MobiDB-lite"/>
    </source>
</evidence>
<sequence length="274" mass="29140">MSPRRPRVPRVDPTTGAPRRTAVAAPAAPTTASPKADTPTPTPAAPAAPTPAPAATDAEVIDLQSIQERRQAGHPDVDRADTAPAEDTAAPASPSAPPRRTAPARPAGRRPRPAPRRAASAAATAARRRAPLPEPVPARQITGRSLIVVAVLLVAAVLVAPTLRAFLNQQLEISAAREEIAAMQAQREDYERRIQLWDDPAYVTQQARERLELVMPGETLYSVTGRPSETETETETETDTEAEDTPAAGADEVVNTRLPWAEGLWDSAVRAGLE</sequence>
<feature type="region of interest" description="Disordered" evidence="2">
    <location>
        <begin position="1"/>
        <end position="131"/>
    </location>
</feature>
<protein>
    <submittedName>
        <fullName evidence="4">Septum formation initiator</fullName>
    </submittedName>
</protein>
<feature type="region of interest" description="Disordered" evidence="2">
    <location>
        <begin position="222"/>
        <end position="253"/>
    </location>
</feature>
<reference evidence="4 5" key="1">
    <citation type="submission" date="2017-12" db="EMBL/GenBank/DDBJ databases">
        <title>Phylogenetic diversity of female urinary microbiome.</title>
        <authorList>
            <person name="Thomas-White K."/>
            <person name="Wolfe A.J."/>
        </authorList>
    </citation>
    <scope>NUCLEOTIDE SEQUENCE [LARGE SCALE GENOMIC DNA]</scope>
    <source>
        <strain evidence="4 5">UMB0038</strain>
    </source>
</reference>
<dbReference type="RefSeq" id="WP_101965734.1">
    <property type="nucleotide sequence ID" value="NZ_JABAFF010000003.1"/>
</dbReference>
<feature type="compositionally biased region" description="Low complexity" evidence="2">
    <location>
        <begin position="11"/>
        <end position="39"/>
    </location>
</feature>
<feature type="compositionally biased region" description="Low complexity" evidence="2">
    <location>
        <begin position="82"/>
        <end position="106"/>
    </location>
</feature>
<evidence type="ECO:0000256" key="3">
    <source>
        <dbReference type="SAM" id="Phobius"/>
    </source>
</evidence>
<accession>A0AAX0VL56</accession>
<gene>
    <name evidence="4" type="ORF">CYJ95_04910</name>
</gene>
<feature type="compositionally biased region" description="Basic and acidic residues" evidence="2">
    <location>
        <begin position="67"/>
        <end position="81"/>
    </location>
</feature>
<comment type="caution">
    <text evidence="4">The sequence shown here is derived from an EMBL/GenBank/DDBJ whole genome shotgun (WGS) entry which is preliminary data.</text>
</comment>
<evidence type="ECO:0000313" key="5">
    <source>
        <dbReference type="Proteomes" id="UP000234847"/>
    </source>
</evidence>
<name>A0AAX0VL56_MICLU</name>
<keyword evidence="1" id="KW-0175">Coiled coil</keyword>
<dbReference type="EMBL" id="PKJT01000003">
    <property type="protein sequence ID" value="PKZ82536.1"/>
    <property type="molecule type" value="Genomic_DNA"/>
</dbReference>
<dbReference type="InterPro" id="IPR007060">
    <property type="entry name" value="FtsL/DivIC"/>
</dbReference>